<feature type="transmembrane region" description="Helical" evidence="6">
    <location>
        <begin position="112"/>
        <end position="137"/>
    </location>
</feature>
<feature type="transmembrane region" description="Helical" evidence="6">
    <location>
        <begin position="413"/>
        <end position="432"/>
    </location>
</feature>
<feature type="transmembrane region" description="Helical" evidence="6">
    <location>
        <begin position="213"/>
        <end position="235"/>
    </location>
</feature>
<dbReference type="EMBL" id="ACFW01000015">
    <property type="protein sequence ID" value="EER28503.1"/>
    <property type="molecule type" value="Genomic_DNA"/>
</dbReference>
<dbReference type="Gene3D" id="1.20.1250.20">
    <property type="entry name" value="MFS general substrate transporter like domains"/>
    <property type="match status" value="1"/>
</dbReference>
<dbReference type="GO" id="GO:0016020">
    <property type="term" value="C:membrane"/>
    <property type="evidence" value="ECO:0007669"/>
    <property type="project" value="UniProtKB-SubCell"/>
</dbReference>
<keyword evidence="4 6" id="KW-1133">Transmembrane helix</keyword>
<comment type="subcellular location">
    <subcellularLocation>
        <location evidence="1">Membrane</location>
        <topology evidence="1">Multi-pass membrane protein</topology>
    </subcellularLocation>
</comment>
<dbReference type="Pfam" id="PF07690">
    <property type="entry name" value="MFS_1"/>
    <property type="match status" value="1"/>
</dbReference>
<evidence type="ECO:0000256" key="5">
    <source>
        <dbReference type="ARBA" id="ARBA00023136"/>
    </source>
</evidence>
<gene>
    <name evidence="8" type="ORF">CPC735_063760</name>
</gene>
<dbReference type="SUPFAM" id="SSF103473">
    <property type="entry name" value="MFS general substrate transporter"/>
    <property type="match status" value="1"/>
</dbReference>
<accession>C5P485</accession>
<evidence type="ECO:0000256" key="2">
    <source>
        <dbReference type="ARBA" id="ARBA00022448"/>
    </source>
</evidence>
<dbReference type="PANTHER" id="PTHR23504">
    <property type="entry name" value="MAJOR FACILITATOR SUPERFAMILY DOMAIN-CONTAINING PROTEIN 10"/>
    <property type="match status" value="1"/>
</dbReference>
<keyword evidence="5 6" id="KW-0472">Membrane</keyword>
<evidence type="ECO:0000313" key="9">
    <source>
        <dbReference type="Proteomes" id="UP000009084"/>
    </source>
</evidence>
<evidence type="ECO:0000259" key="7">
    <source>
        <dbReference type="PROSITE" id="PS50850"/>
    </source>
</evidence>
<feature type="transmembrane region" description="Helical" evidence="6">
    <location>
        <begin position="20"/>
        <end position="40"/>
    </location>
</feature>
<evidence type="ECO:0000313" key="8">
    <source>
        <dbReference type="EMBL" id="EER28503.1"/>
    </source>
</evidence>
<proteinExistence type="predicted"/>
<feature type="transmembrane region" description="Helical" evidence="6">
    <location>
        <begin position="452"/>
        <end position="479"/>
    </location>
</feature>
<feature type="transmembrane region" description="Helical" evidence="6">
    <location>
        <begin position="81"/>
        <end position="100"/>
    </location>
</feature>
<protein>
    <submittedName>
        <fullName evidence="8">Major Facilitator Superfamily protein</fullName>
    </submittedName>
</protein>
<dbReference type="InterPro" id="IPR036259">
    <property type="entry name" value="MFS_trans_sf"/>
</dbReference>
<dbReference type="InterPro" id="IPR011701">
    <property type="entry name" value="MFS"/>
</dbReference>
<evidence type="ECO:0000256" key="1">
    <source>
        <dbReference type="ARBA" id="ARBA00004141"/>
    </source>
</evidence>
<dbReference type="AlphaFoldDB" id="C5P485"/>
<feature type="domain" description="Major facilitator superfamily (MFS) profile" evidence="7">
    <location>
        <begin position="38"/>
        <end position="526"/>
    </location>
</feature>
<dbReference type="HOGENOM" id="CLU_001265_54_5_1"/>
<reference evidence="8 9" key="1">
    <citation type="journal article" date="2009" name="Genome Res.">
        <title>Comparative genomic analyses of the human fungal pathogens Coccidioides and their relatives.</title>
        <authorList>
            <person name="Sharpton T.J."/>
            <person name="Stajich J.E."/>
            <person name="Rounsley S.D."/>
            <person name="Gardner M.J."/>
            <person name="Wortman J.R."/>
            <person name="Jordar V.S."/>
            <person name="Maiti R."/>
            <person name="Kodira C.D."/>
            <person name="Neafsey D.E."/>
            <person name="Zeng Q."/>
            <person name="Hung C.-Y."/>
            <person name="McMahan C."/>
            <person name="Muszewska A."/>
            <person name="Grynberg M."/>
            <person name="Mandel M.A."/>
            <person name="Kellner E.M."/>
            <person name="Barker B.M."/>
            <person name="Galgiani J.N."/>
            <person name="Orbach M.J."/>
            <person name="Kirkland T.N."/>
            <person name="Cole G.T."/>
            <person name="Henn M.R."/>
            <person name="Birren B.W."/>
            <person name="Taylor J.W."/>
        </authorList>
    </citation>
    <scope>NUCLEOTIDE SEQUENCE [LARGE SCALE GENOMIC DNA]</scope>
    <source>
        <strain evidence="9">C735</strain>
    </source>
</reference>
<comment type="caution">
    <text evidence="8">The sequence shown here is derived from an EMBL/GenBank/DDBJ whole genome shotgun (WGS) entry which is preliminary data.</text>
</comment>
<dbReference type="VEuPathDB" id="FungiDB:CPC735_063760"/>
<feature type="transmembrane region" description="Helical" evidence="6">
    <location>
        <begin position="52"/>
        <end position="69"/>
    </location>
</feature>
<evidence type="ECO:0000256" key="3">
    <source>
        <dbReference type="ARBA" id="ARBA00022692"/>
    </source>
</evidence>
<evidence type="ECO:0000256" key="6">
    <source>
        <dbReference type="SAM" id="Phobius"/>
    </source>
</evidence>
<dbReference type="GO" id="GO:0022857">
    <property type="term" value="F:transmembrane transporter activity"/>
    <property type="evidence" value="ECO:0007669"/>
    <property type="project" value="InterPro"/>
</dbReference>
<dbReference type="InterPro" id="IPR020846">
    <property type="entry name" value="MFS_dom"/>
</dbReference>
<feature type="transmembrane region" description="Helical" evidence="6">
    <location>
        <begin position="382"/>
        <end position="406"/>
    </location>
</feature>
<organism evidence="8 9">
    <name type="scientific">Coccidioides posadasii (strain C735)</name>
    <name type="common">Valley fever fungus</name>
    <dbReference type="NCBI Taxonomy" id="222929"/>
    <lineage>
        <taxon>Eukaryota</taxon>
        <taxon>Fungi</taxon>
        <taxon>Dikarya</taxon>
        <taxon>Ascomycota</taxon>
        <taxon>Pezizomycotina</taxon>
        <taxon>Eurotiomycetes</taxon>
        <taxon>Eurotiomycetidae</taxon>
        <taxon>Onygenales</taxon>
        <taxon>Onygenaceae</taxon>
        <taxon>Coccidioides</taxon>
    </lineage>
</organism>
<dbReference type="PROSITE" id="PS50850">
    <property type="entry name" value="MFS"/>
    <property type="match status" value="1"/>
</dbReference>
<feature type="transmembrane region" description="Helical" evidence="6">
    <location>
        <begin position="500"/>
        <end position="523"/>
    </location>
</feature>
<keyword evidence="2" id="KW-0813">Transport</keyword>
<dbReference type="Proteomes" id="UP000009084">
    <property type="component" value="Unassembled WGS sequence"/>
</dbReference>
<keyword evidence="3 6" id="KW-0812">Transmembrane</keyword>
<dbReference type="PANTHER" id="PTHR23504:SF15">
    <property type="entry name" value="MAJOR FACILITATOR SUPERFAMILY (MFS) PROFILE DOMAIN-CONTAINING PROTEIN"/>
    <property type="match status" value="1"/>
</dbReference>
<dbReference type="OrthoDB" id="10262656at2759"/>
<name>C5P485_COCP7</name>
<evidence type="ECO:0000256" key="4">
    <source>
        <dbReference type="ARBA" id="ARBA00022989"/>
    </source>
</evidence>
<sequence>MSQADGEITPASSLSGIQLQLFMLGGINSILISHPTCYLIVSATGTFRATEAIAWTSIFPYVYFMIQSFDEVDHADIPLYSGMLISIFTFCEFLSGMVWAKISDRIGRKPTLLIGALCGIITAISFGLSKSMVAIALSRALGGLTNPNVGVVQTCVGELVERKEQQAKAFSVVPFLRSLGTLLGPPLGGLLADPVKLYPNVFQEKSIWKSFPYLLPNLLVGVLSFSGMVLGLLLLQETHPQLVNKPDIGIRTYLAFKYLFTGNFRKHNCARYSRLDQAEEDGIELRMETEAEPEQEAIQAPCAITTPHKTKPTEKPLSKAFTLQVILQVISVFLLAFHKVSSDIITPIFLAIPAKTTKPADNLVERNIFQFTDVFGFSSQKIGFILLTQAGVAIIAQSTLIPWIVGRFGALKCYRMILCIFPVAYLFTPFLVKLKSPFSIIALLFDLWVKVLLSSTGYICSAIFFLARINGVAASFGCLARSIGPLISGRLFKWGIQEGYIGIAFWTLSTVAFIGALESFFLLDHA</sequence>